<feature type="region of interest" description="Disordered" evidence="8">
    <location>
        <begin position="124"/>
        <end position="154"/>
    </location>
</feature>
<keyword evidence="4" id="KW-0800">Toxin</keyword>
<dbReference type="PRINTS" id="PR00313">
    <property type="entry name" value="CABNDNGRPT"/>
</dbReference>
<evidence type="ECO:0000256" key="4">
    <source>
        <dbReference type="ARBA" id="ARBA00022656"/>
    </source>
</evidence>
<dbReference type="InterPro" id="IPR050557">
    <property type="entry name" value="RTX_toxin/Mannuronan_C5-epim"/>
</dbReference>
<dbReference type="PANTHER" id="PTHR38340">
    <property type="entry name" value="S-LAYER PROTEIN"/>
    <property type="match status" value="1"/>
</dbReference>
<evidence type="ECO:0000256" key="7">
    <source>
        <dbReference type="ARBA" id="ARBA00023136"/>
    </source>
</evidence>
<organism evidence="9 10">
    <name type="scientific">Bosea caraganae</name>
    <dbReference type="NCBI Taxonomy" id="2763117"/>
    <lineage>
        <taxon>Bacteria</taxon>
        <taxon>Pseudomonadati</taxon>
        <taxon>Pseudomonadota</taxon>
        <taxon>Alphaproteobacteria</taxon>
        <taxon>Hyphomicrobiales</taxon>
        <taxon>Boseaceae</taxon>
        <taxon>Bosea</taxon>
    </lineage>
</organism>
<dbReference type="InterPro" id="IPR003995">
    <property type="entry name" value="RTX_toxin_determinant-A"/>
</dbReference>
<gene>
    <name evidence="9" type="ORF">DWE98_00035</name>
</gene>
<dbReference type="GO" id="GO:0005509">
    <property type="term" value="F:calcium ion binding"/>
    <property type="evidence" value="ECO:0007669"/>
    <property type="project" value="InterPro"/>
</dbReference>
<dbReference type="PRINTS" id="PR01488">
    <property type="entry name" value="RTXTOXINA"/>
</dbReference>
<evidence type="ECO:0000256" key="1">
    <source>
        <dbReference type="ARBA" id="ARBA00004370"/>
    </source>
</evidence>
<feature type="compositionally biased region" description="Gly residues" evidence="8">
    <location>
        <begin position="770"/>
        <end position="782"/>
    </location>
</feature>
<comment type="caution">
    <text evidence="9">The sequence shown here is derived from an EMBL/GenBank/DDBJ whole genome shotgun (WGS) entry which is preliminary data.</text>
</comment>
<dbReference type="EMBL" id="QQTP01000001">
    <property type="protein sequence ID" value="RDJ29019.1"/>
    <property type="molecule type" value="Genomic_DNA"/>
</dbReference>
<keyword evidence="3" id="KW-0964">Secreted</keyword>
<keyword evidence="6" id="KW-0843">Virulence</keyword>
<evidence type="ECO:0000256" key="2">
    <source>
        <dbReference type="ARBA" id="ARBA00004613"/>
    </source>
</evidence>
<keyword evidence="7" id="KW-0472">Membrane</keyword>
<dbReference type="Gene3D" id="2.150.10.10">
    <property type="entry name" value="Serralysin-like metalloprotease, C-terminal"/>
    <property type="match status" value="9"/>
</dbReference>
<dbReference type="OrthoDB" id="7876310at2"/>
<dbReference type="SUPFAM" id="SSF51120">
    <property type="entry name" value="beta-Roll"/>
    <property type="match status" value="6"/>
</dbReference>
<keyword evidence="5" id="KW-0677">Repeat</keyword>
<dbReference type="Pfam" id="PF00353">
    <property type="entry name" value="HemolysinCabind"/>
    <property type="match status" value="10"/>
</dbReference>
<dbReference type="PROSITE" id="PS00330">
    <property type="entry name" value="HEMOLYSIN_CALCIUM"/>
    <property type="match status" value="14"/>
</dbReference>
<dbReference type="AlphaFoldDB" id="A0A370LB12"/>
<dbReference type="GO" id="GO:0090729">
    <property type="term" value="F:toxin activity"/>
    <property type="evidence" value="ECO:0007669"/>
    <property type="project" value="UniProtKB-KW"/>
</dbReference>
<evidence type="ECO:0000313" key="9">
    <source>
        <dbReference type="EMBL" id="RDJ29019.1"/>
    </source>
</evidence>
<proteinExistence type="predicted"/>
<dbReference type="InterPro" id="IPR018511">
    <property type="entry name" value="Hemolysin-typ_Ca-bd_CS"/>
</dbReference>
<name>A0A370LB12_9HYPH</name>
<evidence type="ECO:0000256" key="5">
    <source>
        <dbReference type="ARBA" id="ARBA00022737"/>
    </source>
</evidence>
<evidence type="ECO:0000256" key="3">
    <source>
        <dbReference type="ARBA" id="ARBA00022525"/>
    </source>
</evidence>
<dbReference type="PANTHER" id="PTHR38340:SF1">
    <property type="entry name" value="S-LAYER PROTEIN"/>
    <property type="match status" value="1"/>
</dbReference>
<protein>
    <submittedName>
        <fullName evidence="9">Calcium-binding protein</fullName>
    </submittedName>
</protein>
<keyword evidence="10" id="KW-1185">Reference proteome</keyword>
<sequence length="983" mass="98096">MQLGRSLKVLLKLIQNSGLKSVKDSGGIIKMFGDLRKLGDDYVDRYLDDTISALKRASDSNPYFNKPLILNSFLLHLGRAASAPPLTLAEKAVVMLIGGGVLGGVGAGGYSIYDLINAQVNGKDEPAPESAAASAAEDRPDWSKDEEASAAATKDLSGYSKSTAGQAMFIDAIVGGGDQRINYGLVGEEAKHKSGVNLTGIAHILGTDNGDRIVASHDADQDNVFLGQGGDDRLEGGRGQDLLDGGDGNDWVDGGADNDMLFGGDGNDVLLGGDGNDALSGGAGADLLHGGAGDDTADYSGSSSGVRIDLGSGKGDGGDASGDELVDIEHVVGSAHDDVITAKDDDTVNLFIGGAGNDRLDGRGGHDMLQGEAGDDTLLGGSGDDMLDGGYDNDILYGEAGEDLLIGGLGNDQLYGGSGDDALHGGRGADRLDGGDGDDLAIYSDSAEGISIDLDSSVGHGGDAEGDILIGIEHVMGTQHDDMLLGSAAGNVLLGGLGNDVLHGRGGDDLLAGGAGADHLDGGDGNDTAVYSDSAAGVTIDLAYSTAWGGEADGDVLVSIENLIGSVHADALLGSHGANRLSGGRGDDVLHGRGGDDLLEGGAGADVIDGGDGQDTVSYANSDAGVDIHLVTGRALGGHAHGDTLISVEHAIGSAYNDTISAYGSTADTTLSGGAGNDQLTGGSGNDTLIGGSGSDRLSGGAGIDTADYSASSAGVQVNLDTGYGFEGDAEGDWLIEVENLVGSAHGDVLMGDANANRLDGGGGDDRLDGGAGGDQINGGEGSDTVDYSRSNAAVRVDLNAGTASGGHAEGDTLSGVENLIGSNSHDVAYGSDGANRMEGLAGNDEFYGHGGDDVLEGGAGADYLDGGAGNDVLAGGDSDDRLIGGSGNDRIEGGSGWDQLWGGEGADSFVFAGAWGDDVIHDFADEDVIALDAAAYGQLDAVLANAVQSGANLLLDFGNGATITIANASRDSITTDDFARAA</sequence>
<reference evidence="10" key="1">
    <citation type="submission" date="2018-07" db="EMBL/GenBank/DDBJ databases">
        <authorList>
            <person name="Safronova V.I."/>
            <person name="Chirak E.R."/>
            <person name="Sazanova A.L."/>
        </authorList>
    </citation>
    <scope>NUCLEOTIDE SEQUENCE [LARGE SCALE GENOMIC DNA]</scope>
    <source>
        <strain evidence="10">RCAM04685</strain>
    </source>
</reference>
<evidence type="ECO:0000256" key="8">
    <source>
        <dbReference type="SAM" id="MobiDB-lite"/>
    </source>
</evidence>
<feature type="region of interest" description="Disordered" evidence="8">
    <location>
        <begin position="674"/>
        <end position="694"/>
    </location>
</feature>
<dbReference type="Proteomes" id="UP000255207">
    <property type="component" value="Unassembled WGS sequence"/>
</dbReference>
<accession>A0A370LB12</accession>
<dbReference type="InterPro" id="IPR011049">
    <property type="entry name" value="Serralysin-like_metalloprot_C"/>
</dbReference>
<evidence type="ECO:0000256" key="6">
    <source>
        <dbReference type="ARBA" id="ARBA00023026"/>
    </source>
</evidence>
<comment type="subcellular location">
    <subcellularLocation>
        <location evidence="1">Membrane</location>
    </subcellularLocation>
    <subcellularLocation>
        <location evidence="2">Secreted</location>
    </subcellularLocation>
</comment>
<feature type="compositionally biased region" description="Basic and acidic residues" evidence="8">
    <location>
        <begin position="136"/>
        <end position="147"/>
    </location>
</feature>
<dbReference type="InterPro" id="IPR001343">
    <property type="entry name" value="Hemolysn_Ca-bd"/>
</dbReference>
<dbReference type="GO" id="GO:0016020">
    <property type="term" value="C:membrane"/>
    <property type="evidence" value="ECO:0007669"/>
    <property type="project" value="UniProtKB-SubCell"/>
</dbReference>
<dbReference type="GO" id="GO:0005576">
    <property type="term" value="C:extracellular region"/>
    <property type="evidence" value="ECO:0007669"/>
    <property type="project" value="UniProtKB-SubCell"/>
</dbReference>
<feature type="region of interest" description="Disordered" evidence="8">
    <location>
        <begin position="761"/>
        <end position="787"/>
    </location>
</feature>
<evidence type="ECO:0000313" key="10">
    <source>
        <dbReference type="Proteomes" id="UP000255207"/>
    </source>
</evidence>